<dbReference type="AlphaFoldDB" id="A0A151MYV3"/>
<dbReference type="CDD" id="cd00184">
    <property type="entry name" value="TNF"/>
    <property type="match status" value="1"/>
</dbReference>
<dbReference type="InterPro" id="IPR036322">
    <property type="entry name" value="WD40_repeat_dom_sf"/>
</dbReference>
<dbReference type="PANTHER" id="PTHR13211:SF0">
    <property type="entry name" value="TELOMERASE CAJAL BODY PROTEIN 1"/>
    <property type="match status" value="1"/>
</dbReference>
<dbReference type="Gene3D" id="2.130.10.10">
    <property type="entry name" value="YVTN repeat-like/Quinoprotein amine dehydrogenase"/>
    <property type="match status" value="2"/>
</dbReference>
<dbReference type="Gene3D" id="2.60.120.40">
    <property type="match status" value="1"/>
</dbReference>
<evidence type="ECO:0000313" key="11">
    <source>
        <dbReference type="Proteomes" id="UP000050525"/>
    </source>
</evidence>
<evidence type="ECO:0000256" key="2">
    <source>
        <dbReference type="ARBA" id="ARBA00008670"/>
    </source>
</evidence>
<dbReference type="Pfam" id="PF00400">
    <property type="entry name" value="WD40"/>
    <property type="match status" value="3"/>
</dbReference>
<dbReference type="SUPFAM" id="SSF49842">
    <property type="entry name" value="TNF-like"/>
    <property type="match status" value="1"/>
</dbReference>
<evidence type="ECO:0000256" key="3">
    <source>
        <dbReference type="ARBA" id="ARBA00038279"/>
    </source>
</evidence>
<feature type="repeat" description="WD" evidence="7">
    <location>
        <begin position="498"/>
        <end position="540"/>
    </location>
</feature>
<name>A0A151MYV3_ALLMI</name>
<dbReference type="GO" id="GO:0015030">
    <property type="term" value="C:Cajal body"/>
    <property type="evidence" value="ECO:0007669"/>
    <property type="project" value="UniProtKB-SubCell"/>
</dbReference>
<dbReference type="SMART" id="SM00207">
    <property type="entry name" value="TNF"/>
    <property type="match status" value="1"/>
</dbReference>
<comment type="subcellular location">
    <subcellularLocation>
        <location evidence="1">Nucleus</location>
        <location evidence="1">Cajal body</location>
    </subcellularLocation>
</comment>
<comment type="subunit">
    <text evidence="6">Component of the telomerase holoenzyme complex composed of one molecule of TERT, one molecule of WRAP53/TCAB1, two molecules of H/ACA ribonucleoprotein complex subunits DKC1, NOP10, NHP2 and GAR1, and a telomerase RNA template component (TERC). The telomerase holoenzyme complex is associated with TEP1, SMG6/EST1A and POT1. Interacts with the chaperonin-containing T-complex (TRiC) complex; which mediates the folding of WRAP53/TCAB1. Interacts with COIL. Interacts with SMN1. Interacts with RNF8. Interacts with histone H2AX.</text>
</comment>
<dbReference type="GO" id="GO:0003723">
    <property type="term" value="F:RNA binding"/>
    <property type="evidence" value="ECO:0007669"/>
    <property type="project" value="TreeGrafter"/>
</dbReference>
<dbReference type="InterPro" id="IPR021184">
    <property type="entry name" value="TNF_CS"/>
</dbReference>
<dbReference type="Pfam" id="PF00229">
    <property type="entry name" value="TNF"/>
    <property type="match status" value="1"/>
</dbReference>
<keyword evidence="7" id="KW-0853">WD repeat</keyword>
<dbReference type="InterPro" id="IPR015943">
    <property type="entry name" value="WD40/YVTN_repeat-like_dom_sf"/>
</dbReference>
<dbReference type="GO" id="GO:0006955">
    <property type="term" value="P:immune response"/>
    <property type="evidence" value="ECO:0007669"/>
    <property type="project" value="InterPro"/>
</dbReference>
<dbReference type="GO" id="GO:0030576">
    <property type="term" value="P:Cajal body organization"/>
    <property type="evidence" value="ECO:0007669"/>
    <property type="project" value="TreeGrafter"/>
</dbReference>
<dbReference type="InterPro" id="IPR008983">
    <property type="entry name" value="Tumour_necrosis_fac-like_dom"/>
</dbReference>
<evidence type="ECO:0000256" key="1">
    <source>
        <dbReference type="ARBA" id="ARBA00004408"/>
    </source>
</evidence>
<feature type="region of interest" description="Disordered" evidence="8">
    <location>
        <begin position="35"/>
        <end position="64"/>
    </location>
</feature>
<dbReference type="SUPFAM" id="SSF50978">
    <property type="entry name" value="WD40 repeat-like"/>
    <property type="match status" value="1"/>
</dbReference>
<comment type="caution">
    <text evidence="10">The sequence shown here is derived from an EMBL/GenBank/DDBJ whole genome shotgun (WGS) entry which is preliminary data.</text>
</comment>
<feature type="region of interest" description="Disordered" evidence="8">
    <location>
        <begin position="216"/>
        <end position="274"/>
    </location>
</feature>
<dbReference type="PROSITE" id="PS00251">
    <property type="entry name" value="THD_1"/>
    <property type="match status" value="1"/>
</dbReference>
<dbReference type="PROSITE" id="PS50082">
    <property type="entry name" value="WD_REPEATS_2"/>
    <property type="match status" value="1"/>
</dbReference>
<sequence length="664" mass="71617">MRTHTDEHPQDTPICMHYPGVWDRCPPRCPGHTHTCTAQVSPRSRRQLERPSPSPGPRHQHRQRTALHLVPSHCSTNAEGDVTELWWAPALRQGQGLELSGSIVTVRQAGLYLVYSQVLFHDPTFTMGQVLWRLPPGGRGPGQILLRCVQSMPGQREQAYNSCYSGGAFHLQRGEGLRLAVPRANASLDLTPHGTFLGLLLSSACLCGRPGQTPLLAGMPHPGSDTPTAMEEAPPDSGAVGEPAPVPPEPPDTPCLGDAGEGPEPGVGLPEAGPGEEEYYLPAYDFGRPPVLLTGAWAEYGHVPENFLKGCKWAPDGSCLLSNSADNTLRIYDLPPELYSPTGGPAAEMSPVLCMAEGDTIYDYCWFPLMSSAEPSTCLVASSCRDNPIHVWDAFSGELRATYRCYNHLDELTAAHSLCFTPDGAQLFCGSDKTVRVFDTERPGRTCEVRPTFAKRQGQSGIVSCIAFSPVQPVYAAASYARTAALYARADGAPLALLHGHCGGITHLLFAPDGQRLFTGARKDPEVRVWDLRQPGRVLVSLQRRAATNQRIYFDLDPSGRYLVSGDTRGLICAWDTAQPPPGTPEPVLEPALTFQAVPDCVNGISLHPSLPLLASTSGQRVFAAPWDSSDDEDGGSLPPCSHNALQLWWCAIPGGGQEAQPDL</sequence>
<evidence type="ECO:0000256" key="4">
    <source>
        <dbReference type="ARBA" id="ARBA00040657"/>
    </source>
</evidence>
<accession>A0A151MYV3</accession>
<dbReference type="PROSITE" id="PS50049">
    <property type="entry name" value="THD_2"/>
    <property type="match status" value="1"/>
</dbReference>
<dbReference type="STRING" id="8496.A0A151MYV3"/>
<evidence type="ECO:0000256" key="8">
    <source>
        <dbReference type="SAM" id="MobiDB-lite"/>
    </source>
</evidence>
<proteinExistence type="inferred from homology"/>
<dbReference type="Proteomes" id="UP000050525">
    <property type="component" value="Unassembled WGS sequence"/>
</dbReference>
<gene>
    <name evidence="10" type="primary">WRAP53</name>
    <name evidence="10" type="ORF">Y1Q_0013420</name>
</gene>
<evidence type="ECO:0000313" key="10">
    <source>
        <dbReference type="EMBL" id="KYO29648.1"/>
    </source>
</evidence>
<comment type="similarity">
    <text evidence="2">Belongs to the tumor necrosis factor family.</text>
</comment>
<reference evidence="10 11" key="1">
    <citation type="journal article" date="2012" name="Genome Biol.">
        <title>Sequencing three crocodilian genomes to illuminate the evolution of archosaurs and amniotes.</title>
        <authorList>
            <person name="St John J.A."/>
            <person name="Braun E.L."/>
            <person name="Isberg S.R."/>
            <person name="Miles L.G."/>
            <person name="Chong A.Y."/>
            <person name="Gongora J."/>
            <person name="Dalzell P."/>
            <person name="Moran C."/>
            <person name="Bed'hom B."/>
            <person name="Abzhanov A."/>
            <person name="Burgess S.C."/>
            <person name="Cooksey A.M."/>
            <person name="Castoe T.A."/>
            <person name="Crawford N.G."/>
            <person name="Densmore L.D."/>
            <person name="Drew J.C."/>
            <person name="Edwards S.V."/>
            <person name="Faircloth B.C."/>
            <person name="Fujita M.K."/>
            <person name="Greenwold M.J."/>
            <person name="Hoffmann F.G."/>
            <person name="Howard J.M."/>
            <person name="Iguchi T."/>
            <person name="Janes D.E."/>
            <person name="Khan S.Y."/>
            <person name="Kohno S."/>
            <person name="de Koning A.J."/>
            <person name="Lance S.L."/>
            <person name="McCarthy F.M."/>
            <person name="McCormack J.E."/>
            <person name="Merchant M.E."/>
            <person name="Peterson D.G."/>
            <person name="Pollock D.D."/>
            <person name="Pourmand N."/>
            <person name="Raney B.J."/>
            <person name="Roessler K.A."/>
            <person name="Sanford J.R."/>
            <person name="Sawyer R.H."/>
            <person name="Schmidt C.J."/>
            <person name="Triplett E.W."/>
            <person name="Tuberville T.D."/>
            <person name="Venegas-Anaya M."/>
            <person name="Howard J.T."/>
            <person name="Jarvis E.D."/>
            <person name="Guillette L.J.Jr."/>
            <person name="Glenn T.C."/>
            <person name="Green R.E."/>
            <person name="Ray D.A."/>
        </authorList>
    </citation>
    <scope>NUCLEOTIDE SEQUENCE [LARGE SCALE GENOMIC DNA]</scope>
    <source>
        <strain evidence="10">KSC_2009_1</strain>
    </source>
</reference>
<evidence type="ECO:0000256" key="6">
    <source>
        <dbReference type="ARBA" id="ARBA00046543"/>
    </source>
</evidence>
<feature type="domain" description="THD" evidence="9">
    <location>
        <begin position="65"/>
        <end position="202"/>
    </location>
</feature>
<dbReference type="EMBL" id="AKHW03004581">
    <property type="protein sequence ID" value="KYO29648.1"/>
    <property type="molecule type" value="Genomic_DNA"/>
</dbReference>
<dbReference type="InterPro" id="IPR051150">
    <property type="entry name" value="SWT21/TCAB1_mRNA_Telomere"/>
</dbReference>
<keyword evidence="11" id="KW-1185">Reference proteome</keyword>
<comment type="similarity">
    <text evidence="3">Belongs to the TCAB1 family.</text>
</comment>
<evidence type="ECO:0000256" key="5">
    <source>
        <dbReference type="ARBA" id="ARBA00041558"/>
    </source>
</evidence>
<dbReference type="InterPro" id="IPR006052">
    <property type="entry name" value="TNF_dom"/>
</dbReference>
<dbReference type="PROSITE" id="PS50294">
    <property type="entry name" value="WD_REPEATS_REGION"/>
    <property type="match status" value="1"/>
</dbReference>
<dbReference type="SMART" id="SM00320">
    <property type="entry name" value="WD40"/>
    <property type="match status" value="7"/>
</dbReference>
<dbReference type="InterPro" id="IPR001680">
    <property type="entry name" value="WD40_rpt"/>
</dbReference>
<protein>
    <recommendedName>
        <fullName evidence="4">Telomerase Cajal body protein 1</fullName>
    </recommendedName>
    <alternativeName>
        <fullName evidence="5">WD repeat-containing protein 79</fullName>
    </alternativeName>
</protein>
<dbReference type="PANTHER" id="PTHR13211">
    <property type="entry name" value="TELOMERASE CAJAL BODY PROTEIN 1"/>
    <property type="match status" value="1"/>
</dbReference>
<dbReference type="GO" id="GO:0005164">
    <property type="term" value="F:tumor necrosis factor receptor binding"/>
    <property type="evidence" value="ECO:0007669"/>
    <property type="project" value="InterPro"/>
</dbReference>
<evidence type="ECO:0000259" key="9">
    <source>
        <dbReference type="PROSITE" id="PS50049"/>
    </source>
</evidence>
<dbReference type="GO" id="GO:0016020">
    <property type="term" value="C:membrane"/>
    <property type="evidence" value="ECO:0007669"/>
    <property type="project" value="InterPro"/>
</dbReference>
<feature type="compositionally biased region" description="Pro residues" evidence="8">
    <location>
        <begin position="244"/>
        <end position="253"/>
    </location>
</feature>
<organism evidence="10 11">
    <name type="scientific">Alligator mississippiensis</name>
    <name type="common">American alligator</name>
    <dbReference type="NCBI Taxonomy" id="8496"/>
    <lineage>
        <taxon>Eukaryota</taxon>
        <taxon>Metazoa</taxon>
        <taxon>Chordata</taxon>
        <taxon>Craniata</taxon>
        <taxon>Vertebrata</taxon>
        <taxon>Euteleostomi</taxon>
        <taxon>Archelosauria</taxon>
        <taxon>Archosauria</taxon>
        <taxon>Crocodylia</taxon>
        <taxon>Alligatoridae</taxon>
        <taxon>Alligatorinae</taxon>
        <taxon>Alligator</taxon>
    </lineage>
</organism>
<evidence type="ECO:0000256" key="7">
    <source>
        <dbReference type="PROSITE-ProRule" id="PRU00221"/>
    </source>
</evidence>